<dbReference type="EMBL" id="HE605203">
    <property type="protein sequence ID" value="CCE40917.1"/>
    <property type="molecule type" value="Genomic_DNA"/>
</dbReference>
<proteinExistence type="predicted"/>
<keyword evidence="4" id="KW-1185">Reference proteome</keyword>
<reference evidence="4" key="1">
    <citation type="journal article" date="2009" name="Nature">
        <title>Evolution of pathogenicity and sexual reproduction in eight Candida genomes.</title>
        <authorList>
            <person name="Butler G."/>
            <person name="Rasmussen M.D."/>
            <person name="Lin M.F."/>
            <person name="Santos M.A."/>
            <person name="Sakthikumar S."/>
            <person name="Munro C.A."/>
            <person name="Rheinbay E."/>
            <person name="Grabherr M."/>
            <person name="Forche A."/>
            <person name="Reedy J.L."/>
            <person name="Agrafioti I."/>
            <person name="Arnaud M.B."/>
            <person name="Bates S."/>
            <person name="Brown A.J."/>
            <person name="Brunke S."/>
            <person name="Costanzo M.C."/>
            <person name="Fitzpatrick D.A."/>
            <person name="de Groot P.W."/>
            <person name="Harris D."/>
            <person name="Hoyer L.L."/>
            <person name="Hube B."/>
            <person name="Klis F.M."/>
            <person name="Kodira C."/>
            <person name="Lennard N."/>
            <person name="Logue M.E."/>
            <person name="Martin R."/>
            <person name="Neiman A.M."/>
            <person name="Nikolaou E."/>
            <person name="Quail M.A."/>
            <person name="Quinn J."/>
            <person name="Santos M.C."/>
            <person name="Schmitzberger F.F."/>
            <person name="Sherlock G."/>
            <person name="Shah P."/>
            <person name="Silverstein K.A."/>
            <person name="Skrzypek M.S."/>
            <person name="Soll D."/>
            <person name="Staggs R."/>
            <person name="Stansfield I."/>
            <person name="Stumpf M.P."/>
            <person name="Sudbery P.E."/>
            <person name="Srikantha T."/>
            <person name="Zeng Q."/>
            <person name="Berman J."/>
            <person name="Berriman M."/>
            <person name="Heitman J."/>
            <person name="Gow N.A."/>
            <person name="Lorenz M.C."/>
            <person name="Birren B.W."/>
            <person name="Kellis M."/>
            <person name="Cuomo C.A."/>
        </authorList>
    </citation>
    <scope>NUCLEOTIDE SEQUENCE [LARGE SCALE GENOMIC DNA]</scope>
    <source>
        <strain evidence="4">CDC 317 / ATCC MYA-4646</strain>
    </source>
</reference>
<evidence type="ECO:0000313" key="1">
    <source>
        <dbReference type="CGD" id="CAL0000144203"/>
    </source>
</evidence>
<dbReference type="Proteomes" id="UP000005221">
    <property type="component" value="Chromosome 1"/>
</dbReference>
<dbReference type="EnsemblFungi" id="CPAR2_109545-T">
    <property type="protein sequence ID" value="CPAR2_109545-T-p1"/>
    <property type="gene ID" value="CPAR2_109545"/>
</dbReference>
<name>G8B5Y8_CANPC</name>
<evidence type="ECO:0000313" key="2">
    <source>
        <dbReference type="EMBL" id="CCE40917.1"/>
    </source>
</evidence>
<dbReference type="AlphaFoldDB" id="G8B5Y8"/>
<reference evidence="2" key="3">
    <citation type="submission" date="2011-10" db="EMBL/GenBank/DDBJ databases">
        <title>Transcriptional landscape of the pathogenic yeast Candida parapsilosis.</title>
        <authorList>
            <person name="Guida A."/>
            <person name="Lindstaedt C."/>
            <person name="Maguire S.L."/>
            <person name="Ding C."/>
            <person name="Higgins D.G."/>
            <person name="Harris D."/>
            <person name="Berriman M."/>
            <person name="Butler G."/>
        </authorList>
    </citation>
    <scope>NUCLEOTIDE SEQUENCE</scope>
    <source>
        <strain evidence="2">CDC317</strain>
    </source>
</reference>
<dbReference type="CGD" id="CAL0000144203">
    <property type="gene designation" value="CPAR2_109545"/>
</dbReference>
<reference evidence="4" key="2">
    <citation type="journal article" date="2011" name="BMC Genomics">
        <title>Using RNA-seq to determine the transcriptional landscape and the hypoxic response of the pathogenic yeast Candida parapsilosis.</title>
        <authorList>
            <person name="Guida A."/>
            <person name="Lindstaedt C."/>
            <person name="Maguire S.L."/>
            <person name="Ding C."/>
            <person name="Higgins D.G."/>
            <person name="Corton N.J."/>
            <person name="Berriman M."/>
            <person name="Butler G."/>
        </authorList>
    </citation>
    <scope>GENOME REANNOTATION</scope>
    <source>
        <strain evidence="4">CDC 317 / ATCC MYA-4646</strain>
    </source>
</reference>
<evidence type="ECO:0000313" key="4">
    <source>
        <dbReference type="Proteomes" id="UP000005221"/>
    </source>
</evidence>
<reference evidence="3" key="4">
    <citation type="submission" date="2025-05" db="UniProtKB">
        <authorList>
            <consortium name="EnsemblFungi"/>
        </authorList>
    </citation>
    <scope>IDENTIFICATION</scope>
</reference>
<gene>
    <name evidence="1 2" type="ordered locus">CPAR2_109545</name>
</gene>
<protein>
    <submittedName>
        <fullName evidence="2 3">Uncharacterized protein</fullName>
    </submittedName>
</protein>
<dbReference type="VEuPathDB" id="FungiDB:CPAR2_109545"/>
<accession>G8B5Y8</accession>
<organism evidence="2 4">
    <name type="scientific">Candida parapsilosis (strain CDC 317 / ATCC MYA-4646)</name>
    <name type="common">Yeast</name>
    <name type="synonym">Monilia parapsilosis</name>
    <dbReference type="NCBI Taxonomy" id="578454"/>
    <lineage>
        <taxon>Eukaryota</taxon>
        <taxon>Fungi</taxon>
        <taxon>Dikarya</taxon>
        <taxon>Ascomycota</taxon>
        <taxon>Saccharomycotina</taxon>
        <taxon>Pichiomycetes</taxon>
        <taxon>Debaryomycetaceae</taxon>
        <taxon>Candida/Lodderomyces clade</taxon>
        <taxon>Candida</taxon>
    </lineage>
</organism>
<accession>A0AAJ8VWC3</accession>
<sequence>MEIIKYFLSIKTSKFHDRLVRKFLYRLKHRKLSKPLQSSINQCLEIIDTTSNNNAHLAYFYHFLLTCPPKQLIPYCLSNIYNLLDKQSFVNKTVQGIITSHKFAPLKLNIHHHKRKFIIFFISILLHHKHSSKIFKALLIMCNDPFISHISMNSC</sequence>
<evidence type="ECO:0000313" key="3">
    <source>
        <dbReference type="EnsemblFungi" id="CPAR2_109545-T-p1"/>
    </source>
</evidence>